<keyword evidence="6" id="KW-0067">ATP-binding</keyword>
<name>A0A6J6AVR7_9ZZZZ</name>
<evidence type="ECO:0000256" key="7">
    <source>
        <dbReference type="ARBA" id="ARBA00047615"/>
    </source>
</evidence>
<evidence type="ECO:0000256" key="6">
    <source>
        <dbReference type="ARBA" id="ARBA00022840"/>
    </source>
</evidence>
<evidence type="ECO:0000256" key="2">
    <source>
        <dbReference type="ARBA" id="ARBA00012906"/>
    </source>
</evidence>
<dbReference type="GO" id="GO:0036431">
    <property type="term" value="F:dCMP kinase activity"/>
    <property type="evidence" value="ECO:0007669"/>
    <property type="project" value="InterPro"/>
</dbReference>
<evidence type="ECO:0000256" key="9">
    <source>
        <dbReference type="SAM" id="MobiDB-lite"/>
    </source>
</evidence>
<dbReference type="AlphaFoldDB" id="A0A6J6AVR7"/>
<feature type="region of interest" description="Disordered" evidence="9">
    <location>
        <begin position="104"/>
        <end position="126"/>
    </location>
</feature>
<dbReference type="CDD" id="cd02020">
    <property type="entry name" value="CMPK"/>
    <property type="match status" value="1"/>
</dbReference>
<dbReference type="InterPro" id="IPR027417">
    <property type="entry name" value="P-loop_NTPase"/>
</dbReference>
<keyword evidence="4" id="KW-0547">Nucleotide-binding</keyword>
<dbReference type="GO" id="GO:0006139">
    <property type="term" value="P:nucleobase-containing compound metabolic process"/>
    <property type="evidence" value="ECO:0007669"/>
    <property type="project" value="InterPro"/>
</dbReference>
<gene>
    <name evidence="11" type="ORF">UFOPK1353_00179</name>
</gene>
<dbReference type="NCBIfam" id="TIGR00017">
    <property type="entry name" value="cmk"/>
    <property type="match status" value="1"/>
</dbReference>
<evidence type="ECO:0000256" key="3">
    <source>
        <dbReference type="ARBA" id="ARBA00022679"/>
    </source>
</evidence>
<comment type="catalytic activity">
    <reaction evidence="7">
        <text>dCMP + ATP = dCDP + ADP</text>
        <dbReference type="Rhea" id="RHEA:25094"/>
        <dbReference type="ChEBI" id="CHEBI:30616"/>
        <dbReference type="ChEBI" id="CHEBI:57566"/>
        <dbReference type="ChEBI" id="CHEBI:58593"/>
        <dbReference type="ChEBI" id="CHEBI:456216"/>
        <dbReference type="EC" id="2.7.4.25"/>
    </reaction>
</comment>
<evidence type="ECO:0000259" key="10">
    <source>
        <dbReference type="Pfam" id="PF02224"/>
    </source>
</evidence>
<sequence>MLLTDERVEINGLDATSAIRSSEVTAAVSAVAANSEVRTELRERQRQWIADHNGGVVEGRDIGSVVFPDATLKVYLTASPTVRAKRRVAQSGGNVEEIAAAIASRDLQDSSRSDSPLTQTDDAITIDTSNHSIDQVIEQLVELVNKTNSQINNEKA</sequence>
<organism evidence="11">
    <name type="scientific">freshwater metagenome</name>
    <dbReference type="NCBI Taxonomy" id="449393"/>
    <lineage>
        <taxon>unclassified sequences</taxon>
        <taxon>metagenomes</taxon>
        <taxon>ecological metagenomes</taxon>
    </lineage>
</organism>
<accession>A0A6J6AVR7</accession>
<dbReference type="Gene3D" id="3.40.50.300">
    <property type="entry name" value="P-loop containing nucleotide triphosphate hydrolases"/>
    <property type="match status" value="1"/>
</dbReference>
<evidence type="ECO:0000256" key="5">
    <source>
        <dbReference type="ARBA" id="ARBA00022777"/>
    </source>
</evidence>
<evidence type="ECO:0000256" key="1">
    <source>
        <dbReference type="ARBA" id="ARBA00009427"/>
    </source>
</evidence>
<dbReference type="SUPFAM" id="SSF52540">
    <property type="entry name" value="P-loop containing nucleoside triphosphate hydrolases"/>
    <property type="match status" value="1"/>
</dbReference>
<dbReference type="GO" id="GO:0005524">
    <property type="term" value="F:ATP binding"/>
    <property type="evidence" value="ECO:0007669"/>
    <property type="project" value="UniProtKB-KW"/>
</dbReference>
<keyword evidence="5" id="KW-0418">Kinase</keyword>
<feature type="domain" description="Cytidylate kinase" evidence="10">
    <location>
        <begin position="4"/>
        <end position="145"/>
    </location>
</feature>
<evidence type="ECO:0000256" key="8">
    <source>
        <dbReference type="ARBA" id="ARBA00048478"/>
    </source>
</evidence>
<proteinExistence type="inferred from homology"/>
<protein>
    <recommendedName>
        <fullName evidence="2">(d)CMP kinase</fullName>
        <ecNumber evidence="2">2.7.4.25</ecNumber>
    </recommendedName>
</protein>
<keyword evidence="3" id="KW-0808">Transferase</keyword>
<comment type="similarity">
    <text evidence="1">Belongs to the cytidylate kinase family. Type 1 subfamily.</text>
</comment>
<dbReference type="InterPro" id="IPR011994">
    <property type="entry name" value="Cytidylate_kinase_dom"/>
</dbReference>
<dbReference type="EC" id="2.7.4.25" evidence="2"/>
<evidence type="ECO:0000313" key="11">
    <source>
        <dbReference type="EMBL" id="CAB4530388.1"/>
    </source>
</evidence>
<reference evidence="11" key="1">
    <citation type="submission" date="2020-05" db="EMBL/GenBank/DDBJ databases">
        <authorList>
            <person name="Chiriac C."/>
            <person name="Salcher M."/>
            <person name="Ghai R."/>
            <person name="Kavagutti S V."/>
        </authorList>
    </citation>
    <scope>NUCLEOTIDE SEQUENCE</scope>
</reference>
<dbReference type="Pfam" id="PF02224">
    <property type="entry name" value="Cytidylate_kin"/>
    <property type="match status" value="1"/>
</dbReference>
<feature type="compositionally biased region" description="Polar residues" evidence="9">
    <location>
        <begin position="116"/>
        <end position="126"/>
    </location>
</feature>
<dbReference type="InterPro" id="IPR003136">
    <property type="entry name" value="Cytidylate_kin"/>
</dbReference>
<dbReference type="EMBL" id="CAEZSE010000016">
    <property type="protein sequence ID" value="CAB4530388.1"/>
    <property type="molecule type" value="Genomic_DNA"/>
</dbReference>
<comment type="catalytic activity">
    <reaction evidence="8">
        <text>CMP + ATP = CDP + ADP</text>
        <dbReference type="Rhea" id="RHEA:11600"/>
        <dbReference type="ChEBI" id="CHEBI:30616"/>
        <dbReference type="ChEBI" id="CHEBI:58069"/>
        <dbReference type="ChEBI" id="CHEBI:60377"/>
        <dbReference type="ChEBI" id="CHEBI:456216"/>
        <dbReference type="EC" id="2.7.4.25"/>
    </reaction>
</comment>
<evidence type="ECO:0000256" key="4">
    <source>
        <dbReference type="ARBA" id="ARBA00022741"/>
    </source>
</evidence>